<keyword evidence="2" id="KW-1185">Reference proteome</keyword>
<evidence type="ECO:0000313" key="1">
    <source>
        <dbReference type="EMBL" id="GHB01034.1"/>
    </source>
</evidence>
<dbReference type="Proteomes" id="UP000599437">
    <property type="component" value="Unassembled WGS sequence"/>
</dbReference>
<organism evidence="1 2">
    <name type="scientific">Streptomyces chryseus</name>
    <dbReference type="NCBI Taxonomy" id="68186"/>
    <lineage>
        <taxon>Bacteria</taxon>
        <taxon>Bacillati</taxon>
        <taxon>Actinomycetota</taxon>
        <taxon>Actinomycetes</taxon>
        <taxon>Kitasatosporales</taxon>
        <taxon>Streptomycetaceae</taxon>
        <taxon>Streptomyces</taxon>
    </lineage>
</organism>
<dbReference type="EMBL" id="BMVO01000006">
    <property type="protein sequence ID" value="GHB01034.1"/>
    <property type="molecule type" value="Genomic_DNA"/>
</dbReference>
<accession>A0ABQ3DJ94</accession>
<comment type="caution">
    <text evidence="1">The sequence shown here is derived from an EMBL/GenBank/DDBJ whole genome shotgun (WGS) entry which is preliminary data.</text>
</comment>
<protein>
    <submittedName>
        <fullName evidence="1">Uncharacterized protein</fullName>
    </submittedName>
</protein>
<name>A0ABQ3DJ94_9ACTN</name>
<sequence length="74" mass="7738">MRSAKWLFDRTKGLFPYAALPSVLIVAFPPGWIHGAFPVSARCLALHGTQAGDTAIVPPFPGSGPGAPCGPHRT</sequence>
<reference evidence="2" key="1">
    <citation type="journal article" date="2019" name="Int. J. Syst. Evol. Microbiol.">
        <title>The Global Catalogue of Microorganisms (GCM) 10K type strain sequencing project: providing services to taxonomists for standard genome sequencing and annotation.</title>
        <authorList>
            <consortium name="The Broad Institute Genomics Platform"/>
            <consortium name="The Broad Institute Genome Sequencing Center for Infectious Disease"/>
            <person name="Wu L."/>
            <person name="Ma J."/>
        </authorList>
    </citation>
    <scope>NUCLEOTIDE SEQUENCE [LARGE SCALE GENOMIC DNA]</scope>
    <source>
        <strain evidence="2">JCM 4737</strain>
    </source>
</reference>
<evidence type="ECO:0000313" key="2">
    <source>
        <dbReference type="Proteomes" id="UP000599437"/>
    </source>
</evidence>
<gene>
    <name evidence="1" type="ORF">GCM10010346_24780</name>
</gene>
<proteinExistence type="predicted"/>